<dbReference type="GO" id="GO:0004788">
    <property type="term" value="F:thiamine diphosphokinase activity"/>
    <property type="evidence" value="ECO:0007669"/>
    <property type="project" value="UniProtKB-UniRule"/>
</dbReference>
<sequence length="207" mass="23595">MHMNVLIREDQSGALKERQGEAWTGVDRGVYLLLLEDITPHYTYGDFDSVSSAEWKYIEERLAVTPVPSRKDDTDLEMCLRDLVLRGYSSIDVYGATGGRLDHMIGNIFMLMHGDFREADIRIIDRQNVMQRLEAGSHHVEKAAGMKYVSFIPYVEGTELTLSGFEYNLERRRLSLGATLTISNEFVAHHAEVHTDEPIIMIQSKDD</sequence>
<accession>A0A558AY30</accession>
<evidence type="ECO:0000259" key="6">
    <source>
        <dbReference type="SMART" id="SM00983"/>
    </source>
</evidence>
<dbReference type="OrthoDB" id="9804377at2"/>
<dbReference type="NCBIfam" id="TIGR01378">
    <property type="entry name" value="thi_PPkinase"/>
    <property type="match status" value="1"/>
</dbReference>
<dbReference type="PANTHER" id="PTHR41299">
    <property type="entry name" value="THIAMINE PYROPHOSPHOKINASE"/>
    <property type="match status" value="1"/>
</dbReference>
<dbReference type="CDD" id="cd07995">
    <property type="entry name" value="TPK"/>
    <property type="match status" value="1"/>
</dbReference>
<evidence type="ECO:0000256" key="3">
    <source>
        <dbReference type="ARBA" id="ARBA00022777"/>
    </source>
</evidence>
<dbReference type="InterPro" id="IPR006282">
    <property type="entry name" value="Thi_PPkinase"/>
</dbReference>
<evidence type="ECO:0000256" key="2">
    <source>
        <dbReference type="ARBA" id="ARBA00022741"/>
    </source>
</evidence>
<gene>
    <name evidence="7" type="ORF">FO441_02445</name>
</gene>
<dbReference type="Gene3D" id="3.40.50.10240">
    <property type="entry name" value="Thiamin pyrophosphokinase, catalytic domain"/>
    <property type="match status" value="1"/>
</dbReference>
<keyword evidence="3 7" id="KW-0418">Kinase</keyword>
<dbReference type="EMBL" id="VMSJ01000001">
    <property type="protein sequence ID" value="TVT29160.1"/>
    <property type="molecule type" value="Genomic_DNA"/>
</dbReference>
<comment type="caution">
    <text evidence="7">The sequence shown here is derived from an EMBL/GenBank/DDBJ whole genome shotgun (WGS) entry which is preliminary data.</text>
</comment>
<dbReference type="SUPFAM" id="SSF63999">
    <property type="entry name" value="Thiamin pyrophosphokinase, catalytic domain"/>
    <property type="match status" value="1"/>
</dbReference>
<organism evidence="7 8">
    <name type="scientific">Salinicoccus cyprini</name>
    <dbReference type="NCBI Taxonomy" id="2493691"/>
    <lineage>
        <taxon>Bacteria</taxon>
        <taxon>Bacillati</taxon>
        <taxon>Bacillota</taxon>
        <taxon>Bacilli</taxon>
        <taxon>Bacillales</taxon>
        <taxon>Staphylococcaceae</taxon>
        <taxon>Salinicoccus</taxon>
    </lineage>
</organism>
<keyword evidence="2" id="KW-0547">Nucleotide-binding</keyword>
<dbReference type="InterPro" id="IPR053149">
    <property type="entry name" value="TPK"/>
</dbReference>
<reference evidence="7 8" key="1">
    <citation type="submission" date="2019-07" db="EMBL/GenBank/DDBJ databases">
        <title>Salinicoccus cyprini sp. nov., isolated from gastro-intestinal tract of mirror carp, Cyprinus carpio var. specularis, collected from Gobind Sagar Reservoir, Himachal Pradesh, India.</title>
        <authorList>
            <person name="Talwar C."/>
            <person name="Singh A.K."/>
            <person name="Lal R."/>
            <person name="Negi R.K."/>
        </authorList>
    </citation>
    <scope>NUCLEOTIDE SEQUENCE [LARGE SCALE GENOMIC DNA]</scope>
    <source>
        <strain evidence="7 8">CT19</strain>
    </source>
</reference>
<protein>
    <recommendedName>
        <fullName evidence="5">Thiamine diphosphokinase</fullName>
        <ecNumber evidence="5">2.7.6.2</ecNumber>
    </recommendedName>
</protein>
<dbReference type="GO" id="GO:0006772">
    <property type="term" value="P:thiamine metabolic process"/>
    <property type="evidence" value="ECO:0007669"/>
    <property type="project" value="UniProtKB-UniRule"/>
</dbReference>
<name>A0A558AY30_9STAP</name>
<dbReference type="InterPro" id="IPR007371">
    <property type="entry name" value="TPK_catalytic"/>
</dbReference>
<dbReference type="GO" id="GO:0030975">
    <property type="term" value="F:thiamine binding"/>
    <property type="evidence" value="ECO:0007669"/>
    <property type="project" value="InterPro"/>
</dbReference>
<dbReference type="GO" id="GO:0005524">
    <property type="term" value="F:ATP binding"/>
    <property type="evidence" value="ECO:0007669"/>
    <property type="project" value="UniProtKB-KW"/>
</dbReference>
<evidence type="ECO:0000313" key="7">
    <source>
        <dbReference type="EMBL" id="TVT29160.1"/>
    </source>
</evidence>
<dbReference type="Pfam" id="PF04263">
    <property type="entry name" value="TPK_catalytic"/>
    <property type="match status" value="1"/>
</dbReference>
<evidence type="ECO:0000313" key="8">
    <source>
        <dbReference type="Proteomes" id="UP000315103"/>
    </source>
</evidence>
<keyword evidence="4" id="KW-0067">ATP-binding</keyword>
<dbReference type="RefSeq" id="WP_145285279.1">
    <property type="nucleotide sequence ID" value="NZ_VMSJ01000001.1"/>
</dbReference>
<dbReference type="SMART" id="SM00983">
    <property type="entry name" value="TPK_B1_binding"/>
    <property type="match status" value="1"/>
</dbReference>
<dbReference type="InterPro" id="IPR036371">
    <property type="entry name" value="TPK_B1-bd_sf"/>
</dbReference>
<keyword evidence="8" id="KW-1185">Reference proteome</keyword>
<dbReference type="AlphaFoldDB" id="A0A558AY30"/>
<dbReference type="InterPro" id="IPR036759">
    <property type="entry name" value="TPK_catalytic_sf"/>
</dbReference>
<proteinExistence type="predicted"/>
<evidence type="ECO:0000256" key="4">
    <source>
        <dbReference type="ARBA" id="ARBA00022840"/>
    </source>
</evidence>
<evidence type="ECO:0000256" key="1">
    <source>
        <dbReference type="ARBA" id="ARBA00022679"/>
    </source>
</evidence>
<dbReference type="GO" id="GO:0016301">
    <property type="term" value="F:kinase activity"/>
    <property type="evidence" value="ECO:0007669"/>
    <property type="project" value="UniProtKB-KW"/>
</dbReference>
<dbReference type="PANTHER" id="PTHR41299:SF1">
    <property type="entry name" value="THIAMINE PYROPHOSPHOKINASE"/>
    <property type="match status" value="1"/>
</dbReference>
<evidence type="ECO:0000256" key="5">
    <source>
        <dbReference type="NCBIfam" id="TIGR01378"/>
    </source>
</evidence>
<keyword evidence="1 7" id="KW-0808">Transferase</keyword>
<feature type="domain" description="Thiamin pyrophosphokinase thiamin-binding" evidence="6">
    <location>
        <begin position="136"/>
        <end position="199"/>
    </location>
</feature>
<dbReference type="GO" id="GO:0009229">
    <property type="term" value="P:thiamine diphosphate biosynthetic process"/>
    <property type="evidence" value="ECO:0007669"/>
    <property type="project" value="InterPro"/>
</dbReference>
<dbReference type="Proteomes" id="UP000315103">
    <property type="component" value="Unassembled WGS sequence"/>
</dbReference>
<dbReference type="InterPro" id="IPR007373">
    <property type="entry name" value="Thiamin_PyroPKinase_B1-bd"/>
</dbReference>
<dbReference type="Pfam" id="PF04265">
    <property type="entry name" value="TPK_B1_binding"/>
    <property type="match status" value="1"/>
</dbReference>
<dbReference type="SUPFAM" id="SSF63862">
    <property type="entry name" value="Thiamin pyrophosphokinase, substrate-binding domain"/>
    <property type="match status" value="1"/>
</dbReference>
<dbReference type="EC" id="2.7.6.2" evidence="5"/>